<evidence type="ECO:0000313" key="1">
    <source>
        <dbReference type="EMBL" id="SVE03495.1"/>
    </source>
</evidence>
<dbReference type="EMBL" id="UINC01189688">
    <property type="protein sequence ID" value="SVE03495.1"/>
    <property type="molecule type" value="Genomic_DNA"/>
</dbReference>
<gene>
    <name evidence="1" type="ORF">METZ01_LOCUS456349</name>
</gene>
<organism evidence="1">
    <name type="scientific">marine metagenome</name>
    <dbReference type="NCBI Taxonomy" id="408172"/>
    <lineage>
        <taxon>unclassified sequences</taxon>
        <taxon>metagenomes</taxon>
        <taxon>ecological metagenomes</taxon>
    </lineage>
</organism>
<proteinExistence type="predicted"/>
<feature type="non-terminal residue" evidence="1">
    <location>
        <position position="113"/>
    </location>
</feature>
<accession>A0A383A8F4</accession>
<name>A0A383A8F4_9ZZZZ</name>
<protein>
    <submittedName>
        <fullName evidence="1">Uncharacterized protein</fullName>
    </submittedName>
</protein>
<reference evidence="1" key="1">
    <citation type="submission" date="2018-05" db="EMBL/GenBank/DDBJ databases">
        <authorList>
            <person name="Lanie J.A."/>
            <person name="Ng W.-L."/>
            <person name="Kazmierczak K.M."/>
            <person name="Andrzejewski T.M."/>
            <person name="Davidsen T.M."/>
            <person name="Wayne K.J."/>
            <person name="Tettelin H."/>
            <person name="Glass J.I."/>
            <person name="Rusch D."/>
            <person name="Podicherti R."/>
            <person name="Tsui H.-C.T."/>
            <person name="Winkler M.E."/>
        </authorList>
    </citation>
    <scope>NUCLEOTIDE SEQUENCE</scope>
</reference>
<sequence length="113" mass="12817">MNKVYSIFIIIFFTILLGQTTKEWVEKMPVDDEYHYARENIGTHGMSESEYKAKADKQAMKTISMQIHSTVSGKAESSFKERTTESDGAFVDEFEETSFVTTLADIEGAEKVD</sequence>
<dbReference type="Gene3D" id="3.10.28.20">
    <property type="entry name" value="Acetamidase/Formamidase-like domains"/>
    <property type="match status" value="1"/>
</dbReference>
<dbReference type="AlphaFoldDB" id="A0A383A8F4"/>